<proteinExistence type="predicted"/>
<protein>
    <submittedName>
        <fullName evidence="1">Uncharacterized protein</fullName>
    </submittedName>
</protein>
<dbReference type="EMBL" id="GGEC01000423">
    <property type="protein sequence ID" value="MBW80906.1"/>
    <property type="molecule type" value="Transcribed_RNA"/>
</dbReference>
<accession>A0A2P2II55</accession>
<organism evidence="1">
    <name type="scientific">Rhizophora mucronata</name>
    <name type="common">Asiatic mangrove</name>
    <dbReference type="NCBI Taxonomy" id="61149"/>
    <lineage>
        <taxon>Eukaryota</taxon>
        <taxon>Viridiplantae</taxon>
        <taxon>Streptophyta</taxon>
        <taxon>Embryophyta</taxon>
        <taxon>Tracheophyta</taxon>
        <taxon>Spermatophyta</taxon>
        <taxon>Magnoliopsida</taxon>
        <taxon>eudicotyledons</taxon>
        <taxon>Gunneridae</taxon>
        <taxon>Pentapetalae</taxon>
        <taxon>rosids</taxon>
        <taxon>fabids</taxon>
        <taxon>Malpighiales</taxon>
        <taxon>Rhizophoraceae</taxon>
        <taxon>Rhizophora</taxon>
    </lineage>
</organism>
<evidence type="ECO:0000313" key="1">
    <source>
        <dbReference type="EMBL" id="MBW80906.1"/>
    </source>
</evidence>
<reference evidence="1" key="1">
    <citation type="submission" date="2018-02" db="EMBL/GenBank/DDBJ databases">
        <title>Rhizophora mucronata_Transcriptome.</title>
        <authorList>
            <person name="Meera S.P."/>
            <person name="Sreeshan A."/>
            <person name="Augustine A."/>
        </authorList>
    </citation>
    <scope>NUCLEOTIDE SEQUENCE</scope>
    <source>
        <tissue evidence="1">Leaf</tissue>
    </source>
</reference>
<name>A0A2P2II55_RHIMU</name>
<sequence>MNEAHSPFQKTIFISSNRIQTQSIDRHQKQLQNPKFYLLHHIIPFTLCCPESETGHMLSKTGNETAQFISLHPKR</sequence>
<dbReference type="AlphaFoldDB" id="A0A2P2II55"/>